<evidence type="ECO:0000313" key="1">
    <source>
        <dbReference type="EMBL" id="KAJ8299939.1"/>
    </source>
</evidence>
<keyword evidence="2" id="KW-1185">Reference proteome</keyword>
<name>A0ABQ9E6J3_TEGGR</name>
<protein>
    <submittedName>
        <fullName evidence="1">Uncharacterized protein</fullName>
    </submittedName>
</protein>
<comment type="caution">
    <text evidence="1">The sequence shown here is derived from an EMBL/GenBank/DDBJ whole genome shotgun (WGS) entry which is preliminary data.</text>
</comment>
<sequence length="62" mass="6983">MDVSGLAKSRPLVGIEKKRYDPLTEITDPNETLSSMAIALRGVLPNACIFKERKRERDLIII</sequence>
<gene>
    <name evidence="1" type="ORF">KUTeg_021458</name>
</gene>
<dbReference type="Proteomes" id="UP001217089">
    <property type="component" value="Unassembled WGS sequence"/>
</dbReference>
<proteinExistence type="predicted"/>
<dbReference type="EMBL" id="JARBDR010000919">
    <property type="protein sequence ID" value="KAJ8299939.1"/>
    <property type="molecule type" value="Genomic_DNA"/>
</dbReference>
<evidence type="ECO:0000313" key="2">
    <source>
        <dbReference type="Proteomes" id="UP001217089"/>
    </source>
</evidence>
<reference evidence="1 2" key="1">
    <citation type="submission" date="2022-12" db="EMBL/GenBank/DDBJ databases">
        <title>Chromosome-level genome of Tegillarca granosa.</title>
        <authorList>
            <person name="Kim J."/>
        </authorList>
    </citation>
    <scope>NUCLEOTIDE SEQUENCE [LARGE SCALE GENOMIC DNA]</scope>
    <source>
        <strain evidence="1">Teg-2019</strain>
        <tissue evidence="1">Adductor muscle</tissue>
    </source>
</reference>
<organism evidence="1 2">
    <name type="scientific">Tegillarca granosa</name>
    <name type="common">Malaysian cockle</name>
    <name type="synonym">Anadara granosa</name>
    <dbReference type="NCBI Taxonomy" id="220873"/>
    <lineage>
        <taxon>Eukaryota</taxon>
        <taxon>Metazoa</taxon>
        <taxon>Spiralia</taxon>
        <taxon>Lophotrochozoa</taxon>
        <taxon>Mollusca</taxon>
        <taxon>Bivalvia</taxon>
        <taxon>Autobranchia</taxon>
        <taxon>Pteriomorphia</taxon>
        <taxon>Arcoida</taxon>
        <taxon>Arcoidea</taxon>
        <taxon>Arcidae</taxon>
        <taxon>Tegillarca</taxon>
    </lineage>
</organism>
<accession>A0ABQ9E6J3</accession>